<reference evidence="2" key="1">
    <citation type="submission" date="2014-09" db="EMBL/GenBank/DDBJ databases">
        <authorList>
            <person name="Magalhaes I.L.F."/>
            <person name="Oliveira U."/>
            <person name="Santos F.R."/>
            <person name="Vidigal T.H.D.A."/>
            <person name="Brescovit A.D."/>
            <person name="Santos A.J."/>
        </authorList>
    </citation>
    <scope>NUCLEOTIDE SEQUENCE</scope>
    <source>
        <tissue evidence="2">Shoot tissue taken approximately 20 cm above the soil surface</tissue>
    </source>
</reference>
<dbReference type="AlphaFoldDB" id="A0A0A9E647"/>
<feature type="compositionally biased region" description="Polar residues" evidence="1">
    <location>
        <begin position="24"/>
        <end position="39"/>
    </location>
</feature>
<feature type="compositionally biased region" description="Polar residues" evidence="1">
    <location>
        <begin position="58"/>
        <end position="71"/>
    </location>
</feature>
<protein>
    <submittedName>
        <fullName evidence="2">Uncharacterized protein</fullName>
    </submittedName>
</protein>
<name>A0A0A9E647_ARUDO</name>
<reference evidence="2" key="2">
    <citation type="journal article" date="2015" name="Data Brief">
        <title>Shoot transcriptome of the giant reed, Arundo donax.</title>
        <authorList>
            <person name="Barrero R.A."/>
            <person name="Guerrero F.D."/>
            <person name="Moolhuijzen P."/>
            <person name="Goolsby J.A."/>
            <person name="Tidwell J."/>
            <person name="Bellgard S.E."/>
            <person name="Bellgard M.I."/>
        </authorList>
    </citation>
    <scope>NUCLEOTIDE SEQUENCE</scope>
    <source>
        <tissue evidence="2">Shoot tissue taken approximately 20 cm above the soil surface</tissue>
    </source>
</reference>
<organism evidence="2">
    <name type="scientific">Arundo donax</name>
    <name type="common">Giant reed</name>
    <name type="synonym">Donax arundinaceus</name>
    <dbReference type="NCBI Taxonomy" id="35708"/>
    <lineage>
        <taxon>Eukaryota</taxon>
        <taxon>Viridiplantae</taxon>
        <taxon>Streptophyta</taxon>
        <taxon>Embryophyta</taxon>
        <taxon>Tracheophyta</taxon>
        <taxon>Spermatophyta</taxon>
        <taxon>Magnoliopsida</taxon>
        <taxon>Liliopsida</taxon>
        <taxon>Poales</taxon>
        <taxon>Poaceae</taxon>
        <taxon>PACMAD clade</taxon>
        <taxon>Arundinoideae</taxon>
        <taxon>Arundineae</taxon>
        <taxon>Arundo</taxon>
    </lineage>
</organism>
<feature type="region of interest" description="Disordered" evidence="1">
    <location>
        <begin position="13"/>
        <end position="108"/>
    </location>
</feature>
<sequence>MADALELYRCTSPAMHPHTDRQFSGESAATAYSCTTPPQQGVPGAGSGDAAAPCLTKPPQSASSDVTVPQSSDEEEEETKYDGLPAATAAAQHERATPTAGDESGGKR</sequence>
<evidence type="ECO:0000256" key="1">
    <source>
        <dbReference type="SAM" id="MobiDB-lite"/>
    </source>
</evidence>
<evidence type="ECO:0000313" key="2">
    <source>
        <dbReference type="EMBL" id="JAD96239.1"/>
    </source>
</evidence>
<dbReference type="EMBL" id="GBRH01201656">
    <property type="protein sequence ID" value="JAD96239.1"/>
    <property type="molecule type" value="Transcribed_RNA"/>
</dbReference>
<accession>A0A0A9E647</accession>
<proteinExistence type="predicted"/>